<reference evidence="3" key="2">
    <citation type="submission" date="2015-01" db="EMBL/GenBank/DDBJ databases">
        <title>Evolutionary Origins and Diversification of the Mycorrhizal Mutualists.</title>
        <authorList>
            <consortium name="DOE Joint Genome Institute"/>
            <consortium name="Mycorrhizal Genomics Consortium"/>
            <person name="Kohler A."/>
            <person name="Kuo A."/>
            <person name="Nagy L.G."/>
            <person name="Floudas D."/>
            <person name="Copeland A."/>
            <person name="Barry K.W."/>
            <person name="Cichocki N."/>
            <person name="Veneault-Fourrey C."/>
            <person name="LaButti K."/>
            <person name="Lindquist E.A."/>
            <person name="Lipzen A."/>
            <person name="Lundell T."/>
            <person name="Morin E."/>
            <person name="Murat C."/>
            <person name="Riley R."/>
            <person name="Ohm R."/>
            <person name="Sun H."/>
            <person name="Tunlid A."/>
            <person name="Henrissat B."/>
            <person name="Grigoriev I.V."/>
            <person name="Hibbett D.S."/>
            <person name="Martin F."/>
        </authorList>
    </citation>
    <scope>NUCLEOTIDE SEQUENCE [LARGE SCALE GENOMIC DNA]</scope>
    <source>
        <strain evidence="3">ATCC 200175</strain>
    </source>
</reference>
<proteinExistence type="predicted"/>
<name>A0A0C9TEY0_PAXIN</name>
<dbReference type="Proteomes" id="UP000053647">
    <property type="component" value="Unassembled WGS sequence"/>
</dbReference>
<dbReference type="AlphaFoldDB" id="A0A0C9TEY0"/>
<evidence type="ECO:0000313" key="2">
    <source>
        <dbReference type="EMBL" id="KIJ06687.1"/>
    </source>
</evidence>
<feature type="compositionally biased region" description="Low complexity" evidence="1">
    <location>
        <begin position="100"/>
        <end position="109"/>
    </location>
</feature>
<organism evidence="2 3">
    <name type="scientific">Paxillus involutus ATCC 200175</name>
    <dbReference type="NCBI Taxonomy" id="664439"/>
    <lineage>
        <taxon>Eukaryota</taxon>
        <taxon>Fungi</taxon>
        <taxon>Dikarya</taxon>
        <taxon>Basidiomycota</taxon>
        <taxon>Agaricomycotina</taxon>
        <taxon>Agaricomycetes</taxon>
        <taxon>Agaricomycetidae</taxon>
        <taxon>Boletales</taxon>
        <taxon>Paxilineae</taxon>
        <taxon>Paxillaceae</taxon>
        <taxon>Paxillus</taxon>
    </lineage>
</organism>
<keyword evidence="3" id="KW-1185">Reference proteome</keyword>
<feature type="region of interest" description="Disordered" evidence="1">
    <location>
        <begin position="347"/>
        <end position="368"/>
    </location>
</feature>
<reference evidence="2 3" key="1">
    <citation type="submission" date="2014-06" db="EMBL/GenBank/DDBJ databases">
        <authorList>
            <consortium name="DOE Joint Genome Institute"/>
            <person name="Kuo A."/>
            <person name="Kohler A."/>
            <person name="Nagy L.G."/>
            <person name="Floudas D."/>
            <person name="Copeland A."/>
            <person name="Barry K.W."/>
            <person name="Cichocki N."/>
            <person name="Veneault-Fourrey C."/>
            <person name="LaButti K."/>
            <person name="Lindquist E.A."/>
            <person name="Lipzen A."/>
            <person name="Lundell T."/>
            <person name="Morin E."/>
            <person name="Murat C."/>
            <person name="Sun H."/>
            <person name="Tunlid A."/>
            <person name="Henrissat B."/>
            <person name="Grigoriev I.V."/>
            <person name="Hibbett D.S."/>
            <person name="Martin F."/>
            <person name="Nordberg H.P."/>
            <person name="Cantor M.N."/>
            <person name="Hua S.X."/>
        </authorList>
    </citation>
    <scope>NUCLEOTIDE SEQUENCE [LARGE SCALE GENOMIC DNA]</scope>
    <source>
        <strain evidence="2 3">ATCC 200175</strain>
    </source>
</reference>
<gene>
    <name evidence="2" type="ORF">PAXINDRAFT_20116</name>
</gene>
<feature type="region of interest" description="Disordered" evidence="1">
    <location>
        <begin position="87"/>
        <end position="110"/>
    </location>
</feature>
<protein>
    <submittedName>
        <fullName evidence="2">Uncharacterized protein</fullName>
    </submittedName>
</protein>
<evidence type="ECO:0000313" key="3">
    <source>
        <dbReference type="Proteomes" id="UP000053647"/>
    </source>
</evidence>
<dbReference type="EMBL" id="KN820208">
    <property type="protein sequence ID" value="KIJ06687.1"/>
    <property type="molecule type" value="Genomic_DNA"/>
</dbReference>
<sequence>MSDYLQGYSPQMHSPLAFHNASMRAGTEVSNQTLQSMQHTFQLLVNEVQRMDNRIAHLESLNQKFYEKLQTFSNNLETTNQNVKQIQEDTSVAGPDKTTQKATASSTSKNISNQHPLLKTILHTMFFDLLGVEKTADFDERMKYLLENVDPLPGDAAKEEVDGVVIWRPLWHETIKHKVNAQFVDEVVLKIWTNETNQRNNPKAKPEMDDADYDRKVIETMTKAYWRHVAAQITNRTDPSKLAKLSERQVDKRRRARRAHIANSRREAIPEFERRYGVEGAFAMIDTDFGSEHLTFKDDKLSEGSKQRRKAQDIPPNGWMRVGLRWRALDYVTFLRLLDAINKGVGAAQGSAPAHDQHPHKKRKTIKDTHSKAFDVHPSKMLDKPPHSHKAKPTVPFKPMVMSKWLHVNPSQEIVEGMGWLDGLYDRAKKGDLSKNDNTYLEELAQALAEADDEI</sequence>
<accession>A0A0C9TEY0</accession>
<evidence type="ECO:0000256" key="1">
    <source>
        <dbReference type="SAM" id="MobiDB-lite"/>
    </source>
</evidence>
<dbReference type="HOGENOM" id="CLU_035526_1_0_1"/>
<dbReference type="OrthoDB" id="2639558at2759"/>